<reference evidence="1 2" key="1">
    <citation type="journal article" date="2016" name="Nat. Commun.">
        <title>Thousands of microbial genomes shed light on interconnected biogeochemical processes in an aquifer system.</title>
        <authorList>
            <person name="Anantharaman K."/>
            <person name="Brown C.T."/>
            <person name="Hug L.A."/>
            <person name="Sharon I."/>
            <person name="Castelle C.J."/>
            <person name="Probst A.J."/>
            <person name="Thomas B.C."/>
            <person name="Singh A."/>
            <person name="Wilkins M.J."/>
            <person name="Karaoz U."/>
            <person name="Brodie E.L."/>
            <person name="Williams K.H."/>
            <person name="Hubbard S.S."/>
            <person name="Banfield J.F."/>
        </authorList>
    </citation>
    <scope>NUCLEOTIDE SEQUENCE [LARGE SCALE GENOMIC DNA]</scope>
</reference>
<accession>A0A1F6LN99</accession>
<dbReference type="EMBL" id="MFPV01000051">
    <property type="protein sequence ID" value="OGH60851.1"/>
    <property type="molecule type" value="Genomic_DNA"/>
</dbReference>
<dbReference type="AlphaFoldDB" id="A0A1F6LN99"/>
<dbReference type="Proteomes" id="UP000176329">
    <property type="component" value="Unassembled WGS sequence"/>
</dbReference>
<name>A0A1F6LN99_9BACT</name>
<dbReference type="PROSITE" id="PS51257">
    <property type="entry name" value="PROKAR_LIPOPROTEIN"/>
    <property type="match status" value="1"/>
</dbReference>
<protein>
    <submittedName>
        <fullName evidence="1">Uncharacterized protein</fullName>
    </submittedName>
</protein>
<proteinExistence type="predicted"/>
<evidence type="ECO:0000313" key="2">
    <source>
        <dbReference type="Proteomes" id="UP000176329"/>
    </source>
</evidence>
<evidence type="ECO:0000313" key="1">
    <source>
        <dbReference type="EMBL" id="OGH60851.1"/>
    </source>
</evidence>
<comment type="caution">
    <text evidence="1">The sequence shown here is derived from an EMBL/GenBank/DDBJ whole genome shotgun (WGS) entry which is preliminary data.</text>
</comment>
<sequence length="175" mass="18894">MKKIILVSAFGLLLLGGGCSTPEKKYEAEKKPAASDATAAESAVFQTSTFQHLKFGFSFDVPGSYPFEVEAKFMPNGNDVVFLNKKTGTEIAVLIVQPGIPGIPLADDKIEKVKVGGVAAHLYHDLDPADGGKVDRLIADFPDGKNTIRLSVPELPNEPLLLDLKEVAASWKWKK</sequence>
<gene>
    <name evidence="1" type="ORF">A2848_01870</name>
</gene>
<organism evidence="1 2">
    <name type="scientific">Candidatus Magasanikbacteria bacterium RIFCSPHIGHO2_01_FULL_50_8</name>
    <dbReference type="NCBI Taxonomy" id="1798674"/>
    <lineage>
        <taxon>Bacteria</taxon>
        <taxon>Candidatus Magasanikiibacteriota</taxon>
    </lineage>
</organism>